<evidence type="ECO:0000313" key="3">
    <source>
        <dbReference type="Proteomes" id="UP000233535"/>
    </source>
</evidence>
<feature type="signal peptide" evidence="1">
    <location>
        <begin position="1"/>
        <end position="31"/>
    </location>
</feature>
<reference evidence="2 3" key="1">
    <citation type="journal article" date="2017" name="Front. Microbiol.">
        <title>Labilibaculum manganireducens gen. nov., sp. nov. and Labilibaculum filiforme sp. nov., Novel Bacteroidetes Isolated from Subsurface Sediments of the Baltic Sea.</title>
        <authorList>
            <person name="Vandieken V."/>
            <person name="Marshall I.P."/>
            <person name="Niemann H."/>
            <person name="Engelen B."/>
            <person name="Cypionka H."/>
        </authorList>
    </citation>
    <scope>NUCLEOTIDE SEQUENCE [LARGE SCALE GENOMIC DNA]</scope>
    <source>
        <strain evidence="2 3">59.16B</strain>
    </source>
</reference>
<evidence type="ECO:0000256" key="1">
    <source>
        <dbReference type="SAM" id="SignalP"/>
    </source>
</evidence>
<dbReference type="SUPFAM" id="SSF103515">
    <property type="entry name" value="Autotransporter"/>
    <property type="match status" value="1"/>
</dbReference>
<dbReference type="InterPro" id="IPR021958">
    <property type="entry name" value="DUF3575"/>
</dbReference>
<dbReference type="InterPro" id="IPR036709">
    <property type="entry name" value="Autotransporte_beta_dom_sf"/>
</dbReference>
<feature type="chain" id="PRO_5014665326" description="DUF3575 domain-containing protein" evidence="1">
    <location>
        <begin position="32"/>
        <end position="187"/>
    </location>
</feature>
<gene>
    <name evidence="2" type="ORF">BZG02_16685</name>
</gene>
<dbReference type="EMBL" id="MVDD01000016">
    <property type="protein sequence ID" value="PKQ61269.1"/>
    <property type="molecule type" value="Genomic_DNA"/>
</dbReference>
<evidence type="ECO:0000313" key="2">
    <source>
        <dbReference type="EMBL" id="PKQ61269.1"/>
    </source>
</evidence>
<accession>A0A2N3HT92</accession>
<keyword evidence="1" id="KW-0732">Signal</keyword>
<dbReference type="OrthoDB" id="1091815at2"/>
<keyword evidence="3" id="KW-1185">Reference proteome</keyword>
<evidence type="ECO:0008006" key="4">
    <source>
        <dbReference type="Google" id="ProtNLM"/>
    </source>
</evidence>
<sequence>MRKNKLKIERMRNKIVLFALVMLAGSNFIKAQNTVIKANLLSPLVRTASFFVEQKLNNNSSIQFGILYTGNTWDDTRVRGWGITPEYRFYLSETAAPKGFFVAPYTRYLHYNLENEVNDEATLNGFGAGLIIGQQYIFKKRVSFEWFFGPGYTSINLDTKSGAEEDFDTDNWDGFTLRAGLTVGIAF</sequence>
<proteinExistence type="predicted"/>
<dbReference type="AlphaFoldDB" id="A0A2N3HT92"/>
<comment type="caution">
    <text evidence="2">The sequence shown here is derived from an EMBL/GenBank/DDBJ whole genome shotgun (WGS) entry which is preliminary data.</text>
</comment>
<organism evidence="2 3">
    <name type="scientific">Labilibaculum filiforme</name>
    <dbReference type="NCBI Taxonomy" id="1940526"/>
    <lineage>
        <taxon>Bacteria</taxon>
        <taxon>Pseudomonadati</taxon>
        <taxon>Bacteroidota</taxon>
        <taxon>Bacteroidia</taxon>
        <taxon>Marinilabiliales</taxon>
        <taxon>Marinifilaceae</taxon>
        <taxon>Labilibaculum</taxon>
    </lineage>
</organism>
<dbReference type="Proteomes" id="UP000233535">
    <property type="component" value="Unassembled WGS sequence"/>
</dbReference>
<protein>
    <recommendedName>
        <fullName evidence="4">DUF3575 domain-containing protein</fullName>
    </recommendedName>
</protein>
<name>A0A2N3HT92_9BACT</name>
<dbReference type="Pfam" id="PF12099">
    <property type="entry name" value="DUF3575"/>
    <property type="match status" value="1"/>
</dbReference>